<dbReference type="Proteomes" id="UP000296049">
    <property type="component" value="Unassembled WGS sequence"/>
</dbReference>
<reference evidence="3" key="1">
    <citation type="journal article" date="2013" name="Nat. Genet.">
        <title>The duck genome and transcriptome provide insight into an avian influenza virus reservoir species.</title>
        <authorList>
            <person name="Huang Y."/>
            <person name="Li Y."/>
            <person name="Burt D.W."/>
            <person name="Chen H."/>
            <person name="Zhang Y."/>
            <person name="Qian W."/>
            <person name="Kim H."/>
            <person name="Gan S."/>
            <person name="Zhao Y."/>
            <person name="Li J."/>
            <person name="Yi K."/>
            <person name="Feng H."/>
            <person name="Zhu P."/>
            <person name="Li B."/>
            <person name="Liu Q."/>
            <person name="Fairley S."/>
            <person name="Magor K.E."/>
            <person name="Du Z."/>
            <person name="Hu X."/>
            <person name="Goodman L."/>
            <person name="Tafer H."/>
            <person name="Vignal A."/>
            <person name="Lee T."/>
            <person name="Kim K.W."/>
            <person name="Sheng Z."/>
            <person name="An Y."/>
            <person name="Searle S."/>
            <person name="Herrero J."/>
            <person name="Groenen M.A."/>
            <person name="Crooijmans R.P."/>
            <person name="Faraut T."/>
            <person name="Cai Q."/>
            <person name="Webster R.G."/>
            <person name="Aldridge J.R."/>
            <person name="Warren W.C."/>
            <person name="Bartschat S."/>
            <person name="Kehr S."/>
            <person name="Marz M."/>
            <person name="Stadler P.F."/>
            <person name="Smith J."/>
            <person name="Kraus R.H."/>
            <person name="Zhao Y."/>
            <person name="Ren L."/>
            <person name="Fei J."/>
            <person name="Morisson M."/>
            <person name="Kaiser P."/>
            <person name="Griffin D.K."/>
            <person name="Rao M."/>
            <person name="Pitel F."/>
            <person name="Wang J."/>
            <person name="Li N."/>
        </authorList>
    </citation>
    <scope>NUCLEOTIDE SEQUENCE [LARGE SCALE GENOMIC DNA]</scope>
</reference>
<feature type="compositionally biased region" description="Polar residues" evidence="1">
    <location>
        <begin position="140"/>
        <end position="149"/>
    </location>
</feature>
<accession>R0L7M0</accession>
<evidence type="ECO:0000313" key="2">
    <source>
        <dbReference type="EMBL" id="EOB01624.1"/>
    </source>
</evidence>
<feature type="region of interest" description="Disordered" evidence="1">
    <location>
        <begin position="130"/>
        <end position="179"/>
    </location>
</feature>
<keyword evidence="3" id="KW-1185">Reference proteome</keyword>
<name>R0L7M0_ANAPL</name>
<organism evidence="2 3">
    <name type="scientific">Anas platyrhynchos</name>
    <name type="common">Mallard</name>
    <name type="synonym">Anas boschas</name>
    <dbReference type="NCBI Taxonomy" id="8839"/>
    <lineage>
        <taxon>Eukaryota</taxon>
        <taxon>Metazoa</taxon>
        <taxon>Chordata</taxon>
        <taxon>Craniata</taxon>
        <taxon>Vertebrata</taxon>
        <taxon>Euteleostomi</taxon>
        <taxon>Archelosauria</taxon>
        <taxon>Archosauria</taxon>
        <taxon>Dinosauria</taxon>
        <taxon>Saurischia</taxon>
        <taxon>Theropoda</taxon>
        <taxon>Coelurosauria</taxon>
        <taxon>Aves</taxon>
        <taxon>Neognathae</taxon>
        <taxon>Galloanserae</taxon>
        <taxon>Anseriformes</taxon>
        <taxon>Anatidae</taxon>
        <taxon>Anatinae</taxon>
        <taxon>Anas</taxon>
    </lineage>
</organism>
<dbReference type="EMBL" id="KB743069">
    <property type="protein sequence ID" value="EOB01624.1"/>
    <property type="molecule type" value="Genomic_DNA"/>
</dbReference>
<evidence type="ECO:0000313" key="3">
    <source>
        <dbReference type="Proteomes" id="UP000296049"/>
    </source>
</evidence>
<proteinExistence type="predicted"/>
<feature type="compositionally biased region" description="Basic and acidic residues" evidence="1">
    <location>
        <begin position="155"/>
        <end position="171"/>
    </location>
</feature>
<sequence>MGGFVPVKRARSNVLPKLPFRKLGKGSLAPNHLMRFDLFDAPALLLYSKIIAFCCLLGQAPMQQNPISGTAAKEDSRAGPRCPRPFLPFRAGCDHSLGRSAAQEHRRCTRQLKQLQKHCFGEILSGAEHNWSHQGKTETETVSYQSHANTGWKANENDQPHGEVHVKKTEAQEWTENEF</sequence>
<gene>
    <name evidence="2" type="ORF">Anapl_10512</name>
</gene>
<dbReference type="AlphaFoldDB" id="R0L7M0"/>
<protein>
    <submittedName>
        <fullName evidence="2">Uncharacterized protein</fullName>
    </submittedName>
</protein>
<evidence type="ECO:0000256" key="1">
    <source>
        <dbReference type="SAM" id="MobiDB-lite"/>
    </source>
</evidence>